<dbReference type="SUPFAM" id="SSF54909">
    <property type="entry name" value="Dimeric alpha+beta barrel"/>
    <property type="match status" value="1"/>
</dbReference>
<reference evidence="5 6" key="1">
    <citation type="submission" date="2020-04" db="EMBL/GenBank/DDBJ databases">
        <title>Paraburkholderia sp. RP-4-7 isolated from soil.</title>
        <authorList>
            <person name="Dahal R.H."/>
        </authorList>
    </citation>
    <scope>NUCLEOTIDE SEQUENCE [LARGE SCALE GENOMIC DNA]</scope>
    <source>
        <strain evidence="5 6">RP-4-7</strain>
    </source>
</reference>
<keyword evidence="6" id="KW-1185">Reference proteome</keyword>
<dbReference type="GO" id="GO:0043565">
    <property type="term" value="F:sequence-specific DNA binding"/>
    <property type="evidence" value="ECO:0007669"/>
    <property type="project" value="InterPro"/>
</dbReference>
<comment type="caution">
    <text evidence="5">The sequence shown here is derived from an EMBL/GenBank/DDBJ whole genome shotgun (WGS) entry which is preliminary data.</text>
</comment>
<dbReference type="InterPro" id="IPR019887">
    <property type="entry name" value="Tscrpt_reg_AsnC/Lrp_C"/>
</dbReference>
<dbReference type="SUPFAM" id="SSF46785">
    <property type="entry name" value="Winged helix' DNA-binding domain"/>
    <property type="match status" value="1"/>
</dbReference>
<dbReference type="InterPro" id="IPR019888">
    <property type="entry name" value="Tscrpt_reg_AsnC-like"/>
</dbReference>
<dbReference type="Pfam" id="PF01037">
    <property type="entry name" value="AsnC_trans_reg"/>
    <property type="match status" value="1"/>
</dbReference>
<dbReference type="GO" id="GO:0005829">
    <property type="term" value="C:cytosol"/>
    <property type="evidence" value="ECO:0007669"/>
    <property type="project" value="TreeGrafter"/>
</dbReference>
<protein>
    <submittedName>
        <fullName evidence="5">Lrp/AsnC family transcriptional regulator</fullName>
    </submittedName>
</protein>
<evidence type="ECO:0000256" key="1">
    <source>
        <dbReference type="ARBA" id="ARBA00023015"/>
    </source>
</evidence>
<proteinExistence type="predicted"/>
<dbReference type="PRINTS" id="PR00033">
    <property type="entry name" value="HTHASNC"/>
</dbReference>
<keyword evidence="2" id="KW-0238">DNA-binding</keyword>
<dbReference type="Proteomes" id="UP000544134">
    <property type="component" value="Unassembled WGS sequence"/>
</dbReference>
<dbReference type="Pfam" id="PF13404">
    <property type="entry name" value="HTH_AsnC-type"/>
    <property type="match status" value="1"/>
</dbReference>
<dbReference type="GO" id="GO:0043200">
    <property type="term" value="P:response to amino acid"/>
    <property type="evidence" value="ECO:0007669"/>
    <property type="project" value="TreeGrafter"/>
</dbReference>
<dbReference type="Gene3D" id="1.10.10.10">
    <property type="entry name" value="Winged helix-like DNA-binding domain superfamily/Winged helix DNA-binding domain"/>
    <property type="match status" value="1"/>
</dbReference>
<dbReference type="RefSeq" id="WP_169490465.1">
    <property type="nucleotide sequence ID" value="NZ_JABBGJ010000058.1"/>
</dbReference>
<evidence type="ECO:0000256" key="3">
    <source>
        <dbReference type="ARBA" id="ARBA00023163"/>
    </source>
</evidence>
<organism evidence="5 6">
    <name type="scientific">Paraburkholderia polaris</name>
    <dbReference type="NCBI Taxonomy" id="2728848"/>
    <lineage>
        <taxon>Bacteria</taxon>
        <taxon>Pseudomonadati</taxon>
        <taxon>Pseudomonadota</taxon>
        <taxon>Betaproteobacteria</taxon>
        <taxon>Burkholderiales</taxon>
        <taxon>Burkholderiaceae</taxon>
        <taxon>Paraburkholderia</taxon>
    </lineage>
</organism>
<name>A0A848IXI7_9BURK</name>
<evidence type="ECO:0000259" key="4">
    <source>
        <dbReference type="PROSITE" id="PS50956"/>
    </source>
</evidence>
<dbReference type="AlphaFoldDB" id="A0A848IXI7"/>
<dbReference type="InterPro" id="IPR011008">
    <property type="entry name" value="Dimeric_a/b-barrel"/>
</dbReference>
<sequence>MTHPLRDQLDDIDRRLVGLLQENARETVANLARKLGIARTTVVSRITRLEKKKFIVGYSVRLGQSVLDASIHAYVGMAIEPKYVREVERRLAKLIEIRLLCAVSGEFDTVAWIRTDSPDRLNELLEDIGAMEGVTRTTTSVILARKVDRGD</sequence>
<accession>A0A848IXI7</accession>
<gene>
    <name evidence="5" type="ORF">HHL24_38065</name>
</gene>
<dbReference type="InterPro" id="IPR036388">
    <property type="entry name" value="WH-like_DNA-bd_sf"/>
</dbReference>
<evidence type="ECO:0000313" key="6">
    <source>
        <dbReference type="Proteomes" id="UP000544134"/>
    </source>
</evidence>
<evidence type="ECO:0000313" key="5">
    <source>
        <dbReference type="EMBL" id="NMM03667.1"/>
    </source>
</evidence>
<dbReference type="SMART" id="SM00344">
    <property type="entry name" value="HTH_ASNC"/>
    <property type="match status" value="1"/>
</dbReference>
<dbReference type="PANTHER" id="PTHR30154:SF53">
    <property type="entry name" value="HTH-TYPE TRANSCRIPTIONAL REGULATOR LRPC"/>
    <property type="match status" value="1"/>
</dbReference>
<dbReference type="InterPro" id="IPR000485">
    <property type="entry name" value="AsnC-type_HTH_dom"/>
</dbReference>
<dbReference type="PROSITE" id="PS50956">
    <property type="entry name" value="HTH_ASNC_2"/>
    <property type="match status" value="1"/>
</dbReference>
<dbReference type="Gene3D" id="3.30.70.920">
    <property type="match status" value="1"/>
</dbReference>
<feature type="domain" description="HTH asnC-type" evidence="4">
    <location>
        <begin position="9"/>
        <end position="78"/>
    </location>
</feature>
<dbReference type="PANTHER" id="PTHR30154">
    <property type="entry name" value="LEUCINE-RESPONSIVE REGULATORY PROTEIN"/>
    <property type="match status" value="1"/>
</dbReference>
<dbReference type="InterPro" id="IPR036390">
    <property type="entry name" value="WH_DNA-bd_sf"/>
</dbReference>
<evidence type="ECO:0000256" key="2">
    <source>
        <dbReference type="ARBA" id="ARBA00023125"/>
    </source>
</evidence>
<dbReference type="EMBL" id="JABBGJ010000058">
    <property type="protein sequence ID" value="NMM03667.1"/>
    <property type="molecule type" value="Genomic_DNA"/>
</dbReference>
<keyword evidence="3" id="KW-0804">Transcription</keyword>
<keyword evidence="1" id="KW-0805">Transcription regulation</keyword>